<dbReference type="Gene3D" id="3.30.379.10">
    <property type="entry name" value="Chitobiase/beta-hexosaminidase domain 2-like"/>
    <property type="match status" value="1"/>
</dbReference>
<dbReference type="Gene3D" id="2.60.120.260">
    <property type="entry name" value="Galactose-binding domain-like"/>
    <property type="match status" value="2"/>
</dbReference>
<dbReference type="PANTHER" id="PTHR13170">
    <property type="entry name" value="O-GLCNACASE"/>
    <property type="match status" value="1"/>
</dbReference>
<feature type="domain" description="F5/8 type C" evidence="7">
    <location>
        <begin position="680"/>
        <end position="780"/>
    </location>
</feature>
<evidence type="ECO:0000256" key="4">
    <source>
        <dbReference type="SAM" id="MobiDB-lite"/>
    </source>
</evidence>
<keyword evidence="5" id="KW-0812">Transmembrane</keyword>
<dbReference type="EMBL" id="CP099799">
    <property type="protein sequence ID" value="USS00422.1"/>
    <property type="molecule type" value="Genomic_DNA"/>
</dbReference>
<dbReference type="Gene3D" id="3.20.20.80">
    <property type="entry name" value="Glycosidases"/>
    <property type="match status" value="1"/>
</dbReference>
<keyword evidence="5" id="KW-1133">Transmembrane helix</keyword>
<keyword evidence="2 3" id="KW-0326">Glycosidase</keyword>
<evidence type="ECO:0000313" key="11">
    <source>
        <dbReference type="Proteomes" id="UP000280586"/>
    </source>
</evidence>
<comment type="similarity">
    <text evidence="3">Belongs to the glycosyl hydrolase 84 family.</text>
</comment>
<dbReference type="AlphaFoldDB" id="A0A9N7JL40"/>
<dbReference type="InterPro" id="IPR029018">
    <property type="entry name" value="Hex-like_dom2"/>
</dbReference>
<dbReference type="GO" id="GO:0015929">
    <property type="term" value="F:hexosaminidase activity"/>
    <property type="evidence" value="ECO:0007669"/>
    <property type="project" value="UniProtKB-ARBA"/>
</dbReference>
<evidence type="ECO:0000256" key="6">
    <source>
        <dbReference type="SAM" id="SignalP"/>
    </source>
</evidence>
<feature type="region of interest" description="Disordered" evidence="4">
    <location>
        <begin position="1157"/>
        <end position="1229"/>
    </location>
</feature>
<evidence type="ECO:0000259" key="7">
    <source>
        <dbReference type="PROSITE" id="PS50022"/>
    </source>
</evidence>
<dbReference type="InterPro" id="IPR049019">
    <property type="entry name" value="NagJ-like_helical"/>
</dbReference>
<dbReference type="Pfam" id="PF07555">
    <property type="entry name" value="NAGidase"/>
    <property type="match status" value="1"/>
</dbReference>
<dbReference type="Pfam" id="PF00754">
    <property type="entry name" value="F5_F8_type_C"/>
    <property type="match status" value="2"/>
</dbReference>
<keyword evidence="12" id="KW-1185">Reference proteome</keyword>
<dbReference type="InterPro" id="IPR015882">
    <property type="entry name" value="HEX_bac_N"/>
</dbReference>
<dbReference type="InterPro" id="IPR051822">
    <property type="entry name" value="Glycosyl_Hydrolase_84"/>
</dbReference>
<dbReference type="InterPro" id="IPR008979">
    <property type="entry name" value="Galactose-bd-like_sf"/>
</dbReference>
<dbReference type="GO" id="GO:1901135">
    <property type="term" value="P:carbohydrate derivative metabolic process"/>
    <property type="evidence" value="ECO:0007669"/>
    <property type="project" value="UniProtKB-ARBA"/>
</dbReference>
<reference evidence="9 11" key="1">
    <citation type="submission" date="2017-09" db="EMBL/GenBank/DDBJ databases">
        <authorList>
            <person name="Thomas P."/>
            <person name="Seyboldt C."/>
        </authorList>
    </citation>
    <scope>NUCLEOTIDE SEQUENCE [LARGE SCALE GENOMIC DNA]</scope>
    <source>
        <strain evidence="9 11">DSM 7534</strain>
    </source>
</reference>
<dbReference type="InterPro" id="IPR011496">
    <property type="entry name" value="O-GlcNAcase_cat"/>
</dbReference>
<feature type="compositionally biased region" description="Low complexity" evidence="4">
    <location>
        <begin position="1160"/>
        <end position="1180"/>
    </location>
</feature>
<feature type="signal peptide" evidence="6">
    <location>
        <begin position="1"/>
        <end position="30"/>
    </location>
</feature>
<dbReference type="GeneID" id="303560021"/>
<dbReference type="InterPro" id="IPR000421">
    <property type="entry name" value="FA58C"/>
</dbReference>
<dbReference type="SUPFAM" id="SSF51445">
    <property type="entry name" value="(Trans)glycosidases"/>
    <property type="match status" value="1"/>
</dbReference>
<organism evidence="9 11">
    <name type="scientific">Clostridium septicum</name>
    <dbReference type="NCBI Taxonomy" id="1504"/>
    <lineage>
        <taxon>Bacteria</taxon>
        <taxon>Bacillati</taxon>
        <taxon>Bacillota</taxon>
        <taxon>Clostridia</taxon>
        <taxon>Eubacteriales</taxon>
        <taxon>Clostridiaceae</taxon>
        <taxon>Clostridium</taxon>
    </lineage>
</organism>
<dbReference type="GO" id="GO:0005975">
    <property type="term" value="P:carbohydrate metabolic process"/>
    <property type="evidence" value="ECO:0007669"/>
    <property type="project" value="UniProtKB-ARBA"/>
</dbReference>
<proteinExistence type="inferred from homology"/>
<dbReference type="SUPFAM" id="SSF49785">
    <property type="entry name" value="Galactose-binding domain-like"/>
    <property type="match status" value="2"/>
</dbReference>
<evidence type="ECO:0000256" key="1">
    <source>
        <dbReference type="ARBA" id="ARBA00022801"/>
    </source>
</evidence>
<feature type="domain" description="GH84" evidence="8">
    <location>
        <begin position="191"/>
        <end position="466"/>
    </location>
</feature>
<feature type="compositionally biased region" description="Gly residues" evidence="4">
    <location>
        <begin position="1181"/>
        <end position="1198"/>
    </location>
</feature>
<dbReference type="PROSITE" id="PS52009">
    <property type="entry name" value="GH84"/>
    <property type="match status" value="1"/>
</dbReference>
<dbReference type="RefSeq" id="WP_120140584.1">
    <property type="nucleotide sequence ID" value="NZ_CP023671.1"/>
</dbReference>
<evidence type="ECO:0000313" key="12">
    <source>
        <dbReference type="Proteomes" id="UP001055437"/>
    </source>
</evidence>
<evidence type="ECO:0000259" key="8">
    <source>
        <dbReference type="PROSITE" id="PS52009"/>
    </source>
</evidence>
<feature type="domain" description="F5/8 type C" evidence="7">
    <location>
        <begin position="886"/>
        <end position="1044"/>
    </location>
</feature>
<dbReference type="PROSITE" id="PS50022">
    <property type="entry name" value="FA58C_3"/>
    <property type="match status" value="2"/>
</dbReference>
<gene>
    <name evidence="9" type="ORF">CP523_04915</name>
    <name evidence="10" type="ORF">NH397_13160</name>
</gene>
<dbReference type="SUPFAM" id="SSF140657">
    <property type="entry name" value="Hyaluronidase post-catalytic domain-like"/>
    <property type="match status" value="1"/>
</dbReference>
<accession>A0A9N7JL40</accession>
<feature type="chain" id="PRO_5040279457" evidence="6">
    <location>
        <begin position="31"/>
        <end position="1255"/>
    </location>
</feature>
<dbReference type="Pfam" id="PF02838">
    <property type="entry name" value="Glyco_hydro_20b"/>
    <property type="match status" value="1"/>
</dbReference>
<reference evidence="10" key="2">
    <citation type="submission" date="2022-06" db="EMBL/GenBank/DDBJ databases">
        <authorList>
            <person name="Holder M.E."/>
            <person name="Ajami N.J."/>
            <person name="Petrosino J.F."/>
        </authorList>
    </citation>
    <scope>NUCLEOTIDE SEQUENCE</scope>
    <source>
        <strain evidence="10">RMA 8861</strain>
    </source>
</reference>
<dbReference type="EMBL" id="CP023671">
    <property type="protein sequence ID" value="AYE33861.1"/>
    <property type="molecule type" value="Genomic_DNA"/>
</dbReference>
<protein>
    <submittedName>
        <fullName evidence="10">Beta-N-acetylglucosaminidase domain-containing protein</fullName>
    </submittedName>
    <submittedName>
        <fullName evidence="9">Hyaluronidase</fullName>
    </submittedName>
</protein>
<dbReference type="SUPFAM" id="SSF55545">
    <property type="entry name" value="beta-N-acetylhexosaminidase-like domain"/>
    <property type="match status" value="1"/>
</dbReference>
<keyword evidence="1 3" id="KW-0378">Hydrolase</keyword>
<dbReference type="Pfam" id="PF21774">
    <property type="entry name" value="NagJ_C"/>
    <property type="match status" value="1"/>
</dbReference>
<evidence type="ECO:0000313" key="9">
    <source>
        <dbReference type="EMBL" id="AYE33861.1"/>
    </source>
</evidence>
<dbReference type="Proteomes" id="UP001055437">
    <property type="component" value="Chromosome"/>
</dbReference>
<feature type="transmembrane region" description="Helical" evidence="5">
    <location>
        <begin position="1230"/>
        <end position="1250"/>
    </location>
</feature>
<evidence type="ECO:0000313" key="10">
    <source>
        <dbReference type="EMBL" id="USS00422.1"/>
    </source>
</evidence>
<evidence type="ECO:0000256" key="2">
    <source>
        <dbReference type="ARBA" id="ARBA00023295"/>
    </source>
</evidence>
<dbReference type="Gene3D" id="1.20.58.460">
    <property type="entry name" value="Hyaluronidase post-catalytic domain-like"/>
    <property type="match status" value="1"/>
</dbReference>
<dbReference type="PANTHER" id="PTHR13170:SF16">
    <property type="entry name" value="PROTEIN O-GLCNACASE"/>
    <property type="match status" value="1"/>
</dbReference>
<keyword evidence="5" id="KW-0472">Membrane</keyword>
<evidence type="ECO:0000256" key="5">
    <source>
        <dbReference type="SAM" id="Phobius"/>
    </source>
</evidence>
<feature type="active site" description="Proton donor" evidence="3">
    <location>
        <position position="309"/>
    </location>
</feature>
<sequence>MLRRRLSKKLGVALAVALSMNITTTINVQATEGIRNLISTPERADRFRVMPMPKEMNVLDGFVNLNDSVNVIGLDSADIYAVNLLKNILKDLGVTVNETFVGGATTIYIGEDNDNIEEMNNALVEMGVSMEDTANPEGYILATEDNENGDKIVIKGNGETGTFYGVQTLKQIINEDKTLSEVVVKDEPSIKLRAVVEGFYGTPWTQEERLDQIKMYGEYKMNAYIYAPKSDPYHREKWREPYPESELDRMNELIQTANENKVDFVFAISPGLDIKFQGEEAEADFNALINKAQTLYEMGVRSFAILWDDIGNDEGDKQAEVLNRFNSEFVKAKGDVKPLITVPKEYWASYMYEQDGQTIKKYTEDFASTLDKDIEVMWTGHDVIPPNGVSMDDANRVTDIYGKKMLLWWNYPVNDYKEDKLALGPIYSLDKNLDDEISGFIVNPMRFAEASKISTITGADYGWNTKEYDYNRSWNNSLGIIGKDAKEELKSFANHSTRLDTGRPDSPELNTLIETMWGKWEKGEDVSFELDILTKEFNNMKTIPEKLRANLKNEKLLNQIENHLVKFGMYADTGLTIVDMLKNIKEDNMIGFWSNKYSGTKSLLELDSKKELIGNLVIDPFIRKAHEIGNEYFDNKTTSLKDKVYNYEYFGNVEHNEYEQWYMPKETHNPSKMFDELLDNGFWSKDVIKEGDYVGFDLGKVQKIKNVYLLMGKTGYDNEILLDGVLEYSNDGVNWREIASNSSNREILFEGNIEARYIRYRATKDSENKLFVRDFKINVNKTLEKSLGKIDSSKAKISKGTEGDEEFIELSNIGEVTLKAGDTIGISLNDIKNVVALTTTGEFKNEDFIIESSLDNRSFSWEEVSSGSSFRKTKPVIGKYFRIRALKDTKVNLESIKIHTEGRPEITMTTNRPINPERPHRQAIYGDDYDTGTQLVTTPFIQEGDYIQIDLGKVINVRDIRLLQGHDEDFINNGILEYSVDGENWTKIDVAFGSNDIVVKDLDIEARYLKATSTKYRDRWIKVREFTVNNLTEEYLVKATAKGTYVDRAENTRDNNLNTAYIPSRDIVAGDELLYRILDNKLSSKITIVQGIENISGAKVTAENSKGQWIELGSLTEGYNEFNLEESTNIVAVKLIWNDNIGKPEIFEIKPTFVAEASEGNGENPGDNNGSGDNGNPDGSGSPGNGGNGDNLGNGGNTENGENTDGQGSGSGNASGETDGKGNLPTTGTAVGVTALGVIGSALAAVGVILRRKKK</sequence>
<name>A0A9N7JL40_CLOSE</name>
<evidence type="ECO:0000256" key="3">
    <source>
        <dbReference type="PROSITE-ProRule" id="PRU01353"/>
    </source>
</evidence>
<dbReference type="Proteomes" id="UP000280586">
    <property type="component" value="Chromosome"/>
</dbReference>
<keyword evidence="6" id="KW-0732">Signal</keyword>
<dbReference type="InterPro" id="IPR017853">
    <property type="entry name" value="GH"/>
</dbReference>
<dbReference type="KEGG" id="csep:CP523_04915"/>